<sequence>MPSATAARATSLGSKSKETHYKEFEVPDSKVDFFSQYKAKSGIDDAKSNEIMFAVIPDLRPLFAMCLQFTSKYYPQVDLKGHAKVSPATLCYYFMFMTYAYILFSDYSVSGNPSRFAQEIFQDDQYKQFFYSILAFPVPEFLETWMKFLSYATLNENDSVYAILSAAGYSHRHDFGRIIPTSFMSNLHDLLPKVTSRDTVDAIWKKFFTSTLYEARLRKSSTSADKVTVANMLGVYTDGTDPRFVNHRLFQLVESVYNPFLSRSYARRDSFARINLQTPVFDSVHVNPFVMMFSLSPENLTEITVVLESVRDAFKGIIPCSSDLAKVFTNQSGLGIWQSGNSGFSLPTFHADPNVTLPDTDLKQISAKDYAARLHFKQQHNHTLAADVPFPRHGTDNANSNLDLVLVSTTRAPTDQPDFNPPNTSFAKFDPRHDQYAPVVVLFPNDKQIESTYMTTLCGLIIESEEIDASGLPLVDPRQHIGDTNNEVLSSAIRLDKIRVATDFITSTTQRYWHMVTPRRMTESPAFKSSTLLVDMSRMIVPQLGSRIISANIPTAATLPGLHLWRNVHAPFYALRFYGSDIKVYHNQAEQVDSAVISDPSNVADGQILVWSPYRFVSMVNRKRTLSNTEYDTIYMITNLRTIFGTKAPAVGTKHFQEALPQ</sequence>
<evidence type="ECO:0000313" key="1">
    <source>
        <dbReference type="EMBL" id="BBU59841.1"/>
    </source>
</evidence>
<reference evidence="1" key="1">
    <citation type="submission" date="2020-01" db="EMBL/GenBank/DDBJ databases">
        <authorList>
            <person name="Paul T."/>
            <person name="Suzuki N."/>
            <person name="Kondo H."/>
        </authorList>
    </citation>
    <scope>NUCLEOTIDE SEQUENCE</scope>
    <source>
        <strain evidence="1">W744</strain>
    </source>
</reference>
<proteinExistence type="predicted"/>
<dbReference type="Pfam" id="PF25666">
    <property type="entry name" value="Partiti_capsid"/>
    <property type="match status" value="1"/>
</dbReference>
<name>A0A6F8QHE4_9VIRU</name>
<dbReference type="EMBL" id="LC517381">
    <property type="protein sequence ID" value="BBU59841.1"/>
    <property type="molecule type" value="Genomic_RNA"/>
</dbReference>
<dbReference type="InterPro" id="IPR058242">
    <property type="entry name" value="Capsid_partitivirus"/>
</dbReference>
<protein>
    <submittedName>
        <fullName evidence="1">Capsid protein</fullName>
    </submittedName>
</protein>
<reference evidence="1" key="2">
    <citation type="submission" date="2020-03" db="EMBL/GenBank/DDBJ databases">
        <title>Diverse partitiviruses from the phytopathogenic fungus, Rosellinia necatrix.</title>
        <authorList>
            <person name="Telengech P."/>
            <person name="Hisano S."/>
            <person name="Mugambi C."/>
            <person name="Hyodo K."/>
            <person name="Arjona J."/>
            <person name="Lopez C."/>
            <person name="Kanematsu S."/>
            <person name="Kondo H."/>
            <person name="Suzuki N."/>
        </authorList>
    </citation>
    <scope>NUCLEOTIDE SEQUENCE</scope>
    <source>
        <strain evidence="1">W744</strain>
    </source>
</reference>
<accession>A0A6F8QHE4</accession>
<organism evidence="1">
    <name type="scientific">Rosellinia necatrix partitivirus 16</name>
    <dbReference type="NCBI Taxonomy" id="2699384"/>
    <lineage>
        <taxon>Viruses</taxon>
        <taxon>Riboviria</taxon>
        <taxon>Orthornavirae</taxon>
        <taxon>Pisuviricota</taxon>
        <taxon>Duplopiviricetes</taxon>
        <taxon>Durnavirales</taxon>
        <taxon>Partitiviridae</taxon>
    </lineage>
</organism>
<gene>
    <name evidence="1" type="primary">Cp</name>
</gene>